<proteinExistence type="predicted"/>
<dbReference type="RefSeq" id="WP_003918061.1">
    <property type="nucleotide sequence ID" value="NZ_CP141297.1"/>
</dbReference>
<keyword evidence="2" id="KW-1185">Reference proteome</keyword>
<sequence length="72" mass="8235">MEVNAVPQRAWVLEDHHHATIAESVDVARERRSVFSDILEAGKVYRLWVVGRLQLWHGYRLGLIEITPSSAV</sequence>
<accession>A0ABV1MH73</accession>
<evidence type="ECO:0000313" key="1">
    <source>
        <dbReference type="EMBL" id="MEQ6321124.1"/>
    </source>
</evidence>
<comment type="caution">
    <text evidence="1">The sequence shown here is derived from an EMBL/GenBank/DDBJ whole genome shotgun (WGS) entry which is preliminary data.</text>
</comment>
<protein>
    <submittedName>
        <fullName evidence="1">Uncharacterized protein</fullName>
    </submittedName>
</protein>
<dbReference type="Proteomes" id="UP001485476">
    <property type="component" value="Unassembled WGS sequence"/>
</dbReference>
<reference evidence="1 2" key="1">
    <citation type="submission" date="2024-05" db="EMBL/GenBank/DDBJ databases">
        <title>Whole genome sequences of Mycobacterium canettii strains associated with human tuberculosis in Canada.</title>
        <authorList>
            <person name="Islam M.R."/>
            <person name="Soualhine H."/>
        </authorList>
    </citation>
    <scope>NUCLEOTIDE SEQUENCE [LARGE SCALE GENOMIC DNA]</scope>
    <source>
        <strain evidence="1 2">1901080</strain>
    </source>
</reference>
<gene>
    <name evidence="1" type="ORF">ABDZ14_12785</name>
</gene>
<organism evidence="1 2">
    <name type="scientific">Mycobacterium canetti</name>
    <dbReference type="NCBI Taxonomy" id="78331"/>
    <lineage>
        <taxon>Bacteria</taxon>
        <taxon>Bacillati</taxon>
        <taxon>Actinomycetota</taxon>
        <taxon>Actinomycetes</taxon>
        <taxon>Mycobacteriales</taxon>
        <taxon>Mycobacteriaceae</taxon>
        <taxon>Mycobacterium</taxon>
        <taxon>Mycobacterium tuberculosis complex</taxon>
    </lineage>
</organism>
<name>A0ABV1MH73_9MYCO</name>
<dbReference type="EMBL" id="JBEEEP010000030">
    <property type="protein sequence ID" value="MEQ6321124.1"/>
    <property type="molecule type" value="Genomic_DNA"/>
</dbReference>
<evidence type="ECO:0000313" key="2">
    <source>
        <dbReference type="Proteomes" id="UP001485476"/>
    </source>
</evidence>